<dbReference type="RefSeq" id="WP_089830101.1">
    <property type="nucleotide sequence ID" value="NZ_BJWI01000003.1"/>
</dbReference>
<evidence type="ECO:0000256" key="6">
    <source>
        <dbReference type="ARBA" id="ARBA00023601"/>
    </source>
</evidence>
<evidence type="ECO:0000256" key="2">
    <source>
        <dbReference type="ARBA" id="ARBA00022691"/>
    </source>
</evidence>
<keyword evidence="2" id="KW-0949">S-adenosyl-L-methionine</keyword>
<dbReference type="NCBIfam" id="TIGR04085">
    <property type="entry name" value="rSAM_more_4Fe4S"/>
    <property type="match status" value="1"/>
</dbReference>
<dbReference type="Pfam" id="PF04055">
    <property type="entry name" value="Radical_SAM"/>
    <property type="match status" value="1"/>
</dbReference>
<dbReference type="Proteomes" id="UP000242243">
    <property type="component" value="Unassembled WGS sequence"/>
</dbReference>
<dbReference type="InterPro" id="IPR023885">
    <property type="entry name" value="4Fe4S-binding_SPASM_dom"/>
</dbReference>
<dbReference type="GO" id="GO:0016491">
    <property type="term" value="F:oxidoreductase activity"/>
    <property type="evidence" value="ECO:0007669"/>
    <property type="project" value="InterPro"/>
</dbReference>
<dbReference type="EMBL" id="BJWI01000003">
    <property type="protein sequence ID" value="GEM00907.1"/>
    <property type="molecule type" value="Genomic_DNA"/>
</dbReference>
<dbReference type="SFLD" id="SFLDG01386">
    <property type="entry name" value="main_SPASM_domain-containing"/>
    <property type="match status" value="1"/>
</dbReference>
<evidence type="ECO:0000259" key="7">
    <source>
        <dbReference type="PROSITE" id="PS51918"/>
    </source>
</evidence>
<dbReference type="SFLD" id="SFLDS00029">
    <property type="entry name" value="Radical_SAM"/>
    <property type="match status" value="1"/>
</dbReference>
<dbReference type="EMBL" id="FOXC01000003">
    <property type="protein sequence ID" value="SFP01541.1"/>
    <property type="molecule type" value="Genomic_DNA"/>
</dbReference>
<evidence type="ECO:0000313" key="10">
    <source>
        <dbReference type="Proteomes" id="UP000242243"/>
    </source>
</evidence>
<sequence>MFSDINKSIGLMVKTVEEACNLACDYCYYSRCGGLVKDLSTIDVDLVDVIIKKTISEGYNIINFVWQGGEPLLAGLDFFERVMASQKKYSKQGITFTNALQTNGTLITKRWAIFFKKYGVIVGVSLDGTEEINDKRRVDAAGRGSYNRVMKGINYLREEGVAFNVLTVVNQENVDRADDLMTFFEEQSFGFIQFLPCMDFSSHDASQPGVYEITPKQYGDFLCDLFDHWFNEGHPNTSIRFFENMLAFYLNRQPTVCIQLDKCPLNLLIEPNGDVYPCDFYIDEEYRMGNMLEDCFTDIIQHDHYKKFQQLKPALSDACQSCEYQGLCNGGCPRNRVLGSSKDKSQDYFCESYKQVYKYADQRMRVVAENIKIVWWKDYLARGNNLPNRNDQCICGSGKKYKKCCMDMVASETEKIGLK</sequence>
<dbReference type="STRING" id="306540.SAMN05421839_10320"/>
<proteinExistence type="inferred from homology"/>
<comment type="cofactor">
    <cofactor evidence="1">
        <name>[4Fe-4S] cluster</name>
        <dbReference type="ChEBI" id="CHEBI:49883"/>
    </cofactor>
</comment>
<dbReference type="Pfam" id="PF02810">
    <property type="entry name" value="SEC-C"/>
    <property type="match status" value="1"/>
</dbReference>
<keyword evidence="11" id="KW-1185">Reference proteome</keyword>
<dbReference type="SFLD" id="SFLDG01067">
    <property type="entry name" value="SPASM/twitch_domain_containing"/>
    <property type="match status" value="1"/>
</dbReference>
<evidence type="ECO:0000256" key="1">
    <source>
        <dbReference type="ARBA" id="ARBA00001966"/>
    </source>
</evidence>
<dbReference type="PANTHER" id="PTHR43273">
    <property type="entry name" value="ANAEROBIC SULFATASE-MATURATING ENZYME HOMOLOG ASLB-RELATED"/>
    <property type="match status" value="1"/>
</dbReference>
<dbReference type="SUPFAM" id="SSF103642">
    <property type="entry name" value="Sec-C motif"/>
    <property type="match status" value="1"/>
</dbReference>
<dbReference type="CDD" id="cd01335">
    <property type="entry name" value="Radical_SAM"/>
    <property type="match status" value="1"/>
</dbReference>
<dbReference type="GO" id="GO:0051536">
    <property type="term" value="F:iron-sulfur cluster binding"/>
    <property type="evidence" value="ECO:0007669"/>
    <property type="project" value="UniProtKB-KW"/>
</dbReference>
<reference evidence="8 11" key="2">
    <citation type="submission" date="2019-07" db="EMBL/GenBank/DDBJ databases">
        <title>Whole genome shotgun sequence of Halolactibacillus halophilus NBRC 100868.</title>
        <authorList>
            <person name="Hosoyama A."/>
            <person name="Uohara A."/>
            <person name="Ohji S."/>
            <person name="Ichikawa N."/>
        </authorList>
    </citation>
    <scope>NUCLEOTIDE SEQUENCE [LARGE SCALE GENOMIC DNA]</scope>
    <source>
        <strain evidence="8 11">NBRC 100868</strain>
    </source>
</reference>
<dbReference type="GO" id="GO:0046872">
    <property type="term" value="F:metal ion binding"/>
    <property type="evidence" value="ECO:0007669"/>
    <property type="project" value="UniProtKB-KW"/>
</dbReference>
<dbReference type="Proteomes" id="UP000321547">
    <property type="component" value="Unassembled WGS sequence"/>
</dbReference>
<reference evidence="9 10" key="1">
    <citation type="submission" date="2016-10" db="EMBL/GenBank/DDBJ databases">
        <authorList>
            <person name="de Groot N.N."/>
        </authorList>
    </citation>
    <scope>NUCLEOTIDE SEQUENCE [LARGE SCALE GENOMIC DNA]</scope>
    <source>
        <strain evidence="9 10">DSM 17073</strain>
    </source>
</reference>
<organism evidence="9 10">
    <name type="scientific">Halolactibacillus halophilus</name>
    <dbReference type="NCBI Taxonomy" id="306540"/>
    <lineage>
        <taxon>Bacteria</taxon>
        <taxon>Bacillati</taxon>
        <taxon>Bacillota</taxon>
        <taxon>Bacilli</taxon>
        <taxon>Bacillales</taxon>
        <taxon>Bacillaceae</taxon>
        <taxon>Halolactibacillus</taxon>
    </lineage>
</organism>
<dbReference type="InterPro" id="IPR004027">
    <property type="entry name" value="SEC_C_motif"/>
</dbReference>
<evidence type="ECO:0000313" key="9">
    <source>
        <dbReference type="EMBL" id="SFP01541.1"/>
    </source>
</evidence>
<dbReference type="InterPro" id="IPR023867">
    <property type="entry name" value="Sulphatase_maturase_rSAM"/>
</dbReference>
<dbReference type="InterPro" id="IPR058240">
    <property type="entry name" value="rSAM_sf"/>
</dbReference>
<protein>
    <submittedName>
        <fullName evidence="8">Anaerobic sulfatase maturase</fullName>
    </submittedName>
</protein>
<dbReference type="Gene3D" id="3.20.20.70">
    <property type="entry name" value="Aldolase class I"/>
    <property type="match status" value="1"/>
</dbReference>
<keyword evidence="4" id="KW-0408">Iron</keyword>
<dbReference type="PROSITE" id="PS51918">
    <property type="entry name" value="RADICAL_SAM"/>
    <property type="match status" value="1"/>
</dbReference>
<dbReference type="InterPro" id="IPR007197">
    <property type="entry name" value="rSAM"/>
</dbReference>
<evidence type="ECO:0000256" key="5">
    <source>
        <dbReference type="ARBA" id="ARBA00023014"/>
    </source>
</evidence>
<evidence type="ECO:0000313" key="8">
    <source>
        <dbReference type="EMBL" id="GEM00907.1"/>
    </source>
</evidence>
<dbReference type="Pfam" id="PF13186">
    <property type="entry name" value="SPASM"/>
    <property type="match status" value="1"/>
</dbReference>
<dbReference type="SFLD" id="SFLDG01384">
    <property type="entry name" value="thioether_bond_formation_requi"/>
    <property type="match status" value="1"/>
</dbReference>
<dbReference type="PANTHER" id="PTHR43273:SF3">
    <property type="entry name" value="ANAEROBIC SULFATASE-MATURATING ENZYME HOMOLOG ASLB-RELATED"/>
    <property type="match status" value="1"/>
</dbReference>
<dbReference type="SFLD" id="SFLDG01072">
    <property type="entry name" value="dehydrogenase_like"/>
    <property type="match status" value="1"/>
</dbReference>
<feature type="domain" description="Radical SAM core" evidence="7">
    <location>
        <begin position="3"/>
        <end position="231"/>
    </location>
</feature>
<dbReference type="SUPFAM" id="SSF102114">
    <property type="entry name" value="Radical SAM enzymes"/>
    <property type="match status" value="1"/>
</dbReference>
<keyword evidence="5" id="KW-0411">Iron-sulfur</keyword>
<dbReference type="NCBIfam" id="TIGR03942">
    <property type="entry name" value="sulfatase_rSAM"/>
    <property type="match status" value="1"/>
</dbReference>
<evidence type="ECO:0000313" key="11">
    <source>
        <dbReference type="Proteomes" id="UP000321547"/>
    </source>
</evidence>
<dbReference type="AlphaFoldDB" id="A0A1I5LXQ2"/>
<evidence type="ECO:0000256" key="4">
    <source>
        <dbReference type="ARBA" id="ARBA00023004"/>
    </source>
</evidence>
<accession>A0A1I5LXQ2</accession>
<evidence type="ECO:0000256" key="3">
    <source>
        <dbReference type="ARBA" id="ARBA00022723"/>
    </source>
</evidence>
<dbReference type="OrthoDB" id="9808591at2"/>
<name>A0A1I5LXQ2_9BACI</name>
<keyword evidence="3" id="KW-0479">Metal-binding</keyword>
<dbReference type="InterPro" id="IPR013785">
    <property type="entry name" value="Aldolase_TIM"/>
</dbReference>
<gene>
    <name evidence="8" type="ORF">HHA03_04390</name>
    <name evidence="9" type="ORF">SAMN05421839_10320</name>
</gene>
<comment type="similarity">
    <text evidence="6">Belongs to the radical SAM superfamily. Anaerobic sulfatase-maturating enzyme family.</text>
</comment>